<dbReference type="EC" id="2.4.1.21" evidence="4"/>
<gene>
    <name evidence="4" type="primary">glgA</name>
    <name evidence="4" type="ORF">NCTC11343_03607</name>
</gene>
<protein>
    <submittedName>
        <fullName evidence="4">Capsular glucan synthase</fullName>
        <ecNumber evidence="4">2.4.1.21</ecNumber>
    </submittedName>
</protein>
<organism evidence="4 5">
    <name type="scientific">Sphingobacterium multivorum</name>
    <dbReference type="NCBI Taxonomy" id="28454"/>
    <lineage>
        <taxon>Bacteria</taxon>
        <taxon>Pseudomonadati</taxon>
        <taxon>Bacteroidota</taxon>
        <taxon>Sphingobacteriia</taxon>
        <taxon>Sphingobacteriales</taxon>
        <taxon>Sphingobacteriaceae</taxon>
        <taxon>Sphingobacterium</taxon>
    </lineage>
</organism>
<sequence>MQPQKKEIFINGRFLLQAPTGVNRFAYELCQALLTAGIAFTIICPKKNIHNDYDIKDWNIKYWSNGPSHIWEQLLFPLFFIFQKNPYLLINFTGIGPILISQKIMTIHDLAFMYTPKWYTKSYRWLYNSLTPWAAKTSKAILTVSEFSKTEIQRLLGIAPSRIHVIYNALPSIFLQLHRNLYPRPQSTPYILAVSSMDPRKNFEKLIEAFFLLKNKKTDLCIIGAQNTIYSFKYVQETTKGEAQIRWLGRLTDQQLAQYYQHAACFIYPSLYEGFGIPPLEAMLFGCSVIVSDIPVFKEIYANTVSYANPTDAYDIASKINIALENIDTELIEKGYDRANSYSWENSGKKLIRLIQYIR</sequence>
<dbReference type="SUPFAM" id="SSF53756">
    <property type="entry name" value="UDP-Glycosyltransferase/glycogen phosphorylase"/>
    <property type="match status" value="1"/>
</dbReference>
<proteinExistence type="predicted"/>
<keyword evidence="4" id="KW-0328">Glycosyltransferase</keyword>
<dbReference type="RefSeq" id="WP_112375402.1">
    <property type="nucleotide sequence ID" value="NZ_CP069793.1"/>
</dbReference>
<dbReference type="Pfam" id="PF13439">
    <property type="entry name" value="Glyco_transf_4"/>
    <property type="match status" value="1"/>
</dbReference>
<dbReference type="PANTHER" id="PTHR46401">
    <property type="entry name" value="GLYCOSYLTRANSFERASE WBBK-RELATED"/>
    <property type="match status" value="1"/>
</dbReference>
<dbReference type="GO" id="GO:0009011">
    <property type="term" value="F:alpha-1,4-glucan glucosyltransferase (ADP-glucose donor) activity"/>
    <property type="evidence" value="ECO:0007669"/>
    <property type="project" value="UniProtKB-EC"/>
</dbReference>
<dbReference type="CDD" id="cd03809">
    <property type="entry name" value="GT4_MtfB-like"/>
    <property type="match status" value="1"/>
</dbReference>
<dbReference type="AlphaFoldDB" id="A0A2X2J8T6"/>
<accession>A0A2X2J8T6</accession>
<evidence type="ECO:0000259" key="3">
    <source>
        <dbReference type="Pfam" id="PF13439"/>
    </source>
</evidence>
<dbReference type="InterPro" id="IPR028098">
    <property type="entry name" value="Glyco_trans_4-like_N"/>
</dbReference>
<feature type="domain" description="Glycosyltransferase subfamily 4-like N-terminal" evidence="3">
    <location>
        <begin position="20"/>
        <end position="169"/>
    </location>
</feature>
<feature type="domain" description="Glycosyl transferase family 1" evidence="2">
    <location>
        <begin position="183"/>
        <end position="327"/>
    </location>
</feature>
<evidence type="ECO:0000313" key="4">
    <source>
        <dbReference type="EMBL" id="SPZ88641.1"/>
    </source>
</evidence>
<dbReference type="Proteomes" id="UP000251241">
    <property type="component" value="Unassembled WGS sequence"/>
</dbReference>
<evidence type="ECO:0000313" key="5">
    <source>
        <dbReference type="Proteomes" id="UP000251241"/>
    </source>
</evidence>
<dbReference type="InterPro" id="IPR001296">
    <property type="entry name" value="Glyco_trans_1"/>
</dbReference>
<evidence type="ECO:0000256" key="1">
    <source>
        <dbReference type="ARBA" id="ARBA00022679"/>
    </source>
</evidence>
<reference evidence="4 5" key="1">
    <citation type="submission" date="2018-06" db="EMBL/GenBank/DDBJ databases">
        <authorList>
            <consortium name="Pathogen Informatics"/>
            <person name="Doyle S."/>
        </authorList>
    </citation>
    <scope>NUCLEOTIDE SEQUENCE [LARGE SCALE GENOMIC DNA]</scope>
    <source>
        <strain evidence="4 5">NCTC11343</strain>
    </source>
</reference>
<dbReference type="PANTHER" id="PTHR46401:SF2">
    <property type="entry name" value="GLYCOSYLTRANSFERASE WBBK-RELATED"/>
    <property type="match status" value="1"/>
</dbReference>
<name>A0A2X2J8T6_SPHMU</name>
<dbReference type="GeneID" id="97183456"/>
<dbReference type="Pfam" id="PF00534">
    <property type="entry name" value="Glycos_transf_1"/>
    <property type="match status" value="1"/>
</dbReference>
<keyword evidence="1 4" id="KW-0808">Transferase</keyword>
<dbReference type="EMBL" id="UAUU01000009">
    <property type="protein sequence ID" value="SPZ88641.1"/>
    <property type="molecule type" value="Genomic_DNA"/>
</dbReference>
<dbReference type="Gene3D" id="3.40.50.2000">
    <property type="entry name" value="Glycogen Phosphorylase B"/>
    <property type="match status" value="2"/>
</dbReference>
<evidence type="ECO:0000259" key="2">
    <source>
        <dbReference type="Pfam" id="PF00534"/>
    </source>
</evidence>